<evidence type="ECO:0000313" key="1">
    <source>
        <dbReference type="EMBL" id="VDO61837.1"/>
    </source>
</evidence>
<reference evidence="3" key="1">
    <citation type="submission" date="2017-02" db="UniProtKB">
        <authorList>
            <consortium name="WormBaseParasite"/>
        </authorList>
    </citation>
    <scope>IDENTIFICATION</scope>
</reference>
<dbReference type="EMBL" id="UZAF01019603">
    <property type="protein sequence ID" value="VDO61837.1"/>
    <property type="molecule type" value="Genomic_DNA"/>
</dbReference>
<evidence type="ECO:0000313" key="2">
    <source>
        <dbReference type="Proteomes" id="UP000268014"/>
    </source>
</evidence>
<sequence length="106" mass="11800">MSRRSNASDSNNSMAKCDDSFNDSVHLNDLWFYGPPKKRQMLSPRDSQGDVVLPSVSVLGSKVKLAHLNTLENMLSLMAEVEVSTTVSEKKRKFCAGTRFSQSMVE</sequence>
<protein>
    <submittedName>
        <fullName evidence="3">SCHIP-1 domain-containing protein</fullName>
    </submittedName>
</protein>
<dbReference type="WBParaSite" id="HPLM_0001682401-mRNA-1">
    <property type="protein sequence ID" value="HPLM_0001682401-mRNA-1"/>
    <property type="gene ID" value="HPLM_0001682401"/>
</dbReference>
<accession>A0A0N4WY85</accession>
<dbReference type="Proteomes" id="UP000268014">
    <property type="component" value="Unassembled WGS sequence"/>
</dbReference>
<proteinExistence type="predicted"/>
<gene>
    <name evidence="1" type="ORF">HPLM_LOCUS16816</name>
</gene>
<keyword evidence="2" id="KW-1185">Reference proteome</keyword>
<evidence type="ECO:0000313" key="3">
    <source>
        <dbReference type="WBParaSite" id="HPLM_0001682401-mRNA-1"/>
    </source>
</evidence>
<organism evidence="3">
    <name type="scientific">Haemonchus placei</name>
    <name type="common">Barber's pole worm</name>
    <dbReference type="NCBI Taxonomy" id="6290"/>
    <lineage>
        <taxon>Eukaryota</taxon>
        <taxon>Metazoa</taxon>
        <taxon>Ecdysozoa</taxon>
        <taxon>Nematoda</taxon>
        <taxon>Chromadorea</taxon>
        <taxon>Rhabditida</taxon>
        <taxon>Rhabditina</taxon>
        <taxon>Rhabditomorpha</taxon>
        <taxon>Strongyloidea</taxon>
        <taxon>Trichostrongylidae</taxon>
        <taxon>Haemonchus</taxon>
    </lineage>
</organism>
<reference evidence="1 2" key="2">
    <citation type="submission" date="2018-11" db="EMBL/GenBank/DDBJ databases">
        <authorList>
            <consortium name="Pathogen Informatics"/>
        </authorList>
    </citation>
    <scope>NUCLEOTIDE SEQUENCE [LARGE SCALE GENOMIC DNA]</scope>
    <source>
        <strain evidence="1 2">MHpl1</strain>
    </source>
</reference>
<dbReference type="AlphaFoldDB" id="A0A0N4WY85"/>
<name>A0A0N4WY85_HAEPC</name>